<sequence length="162" mass="16409">MQRLLKSVATIAAVSTFACVSTFFSAKSANAEQRMNGSYVGVGVAADGSGADLAGTFRWDLKPVSIRATAVGACEGSLCATLFIPTVTYDVGISKNANIYAGVGGSAISISDSNSSVSLGTGAVLQAGAEGEISKNIVLYGDGTYFTNGGGTIWKIGAGWKF</sequence>
<proteinExistence type="predicted"/>
<accession>A0A8J7FEV7</accession>
<dbReference type="InterPro" id="IPR011250">
    <property type="entry name" value="OMP/PagP_B-barrel"/>
</dbReference>
<dbReference type="AlphaFoldDB" id="A0A8J7FEV7"/>
<evidence type="ECO:0000313" key="2">
    <source>
        <dbReference type="Proteomes" id="UP000620559"/>
    </source>
</evidence>
<protein>
    <recommendedName>
        <fullName evidence="3">Outer membrane protein beta-barrel domain-containing protein</fullName>
    </recommendedName>
</protein>
<evidence type="ECO:0008006" key="3">
    <source>
        <dbReference type="Google" id="ProtNLM"/>
    </source>
</evidence>
<dbReference type="SUPFAM" id="SSF56925">
    <property type="entry name" value="OMPA-like"/>
    <property type="match status" value="1"/>
</dbReference>
<dbReference type="PROSITE" id="PS51257">
    <property type="entry name" value="PROKAR_LIPOPROTEIN"/>
    <property type="match status" value="1"/>
</dbReference>
<evidence type="ECO:0000313" key="1">
    <source>
        <dbReference type="EMBL" id="MBE9213011.1"/>
    </source>
</evidence>
<keyword evidence="2" id="KW-1185">Reference proteome</keyword>
<organism evidence="1 2">
    <name type="scientific">Plectonema cf. radiosum LEGE 06105</name>
    <dbReference type="NCBI Taxonomy" id="945769"/>
    <lineage>
        <taxon>Bacteria</taxon>
        <taxon>Bacillati</taxon>
        <taxon>Cyanobacteriota</taxon>
        <taxon>Cyanophyceae</taxon>
        <taxon>Oscillatoriophycideae</taxon>
        <taxon>Oscillatoriales</taxon>
        <taxon>Microcoleaceae</taxon>
        <taxon>Plectonema</taxon>
    </lineage>
</organism>
<comment type="caution">
    <text evidence="1">The sequence shown here is derived from an EMBL/GenBank/DDBJ whole genome shotgun (WGS) entry which is preliminary data.</text>
</comment>
<reference evidence="1" key="1">
    <citation type="submission" date="2020-10" db="EMBL/GenBank/DDBJ databases">
        <authorList>
            <person name="Castelo-Branco R."/>
            <person name="Eusebio N."/>
            <person name="Adriana R."/>
            <person name="Vieira A."/>
            <person name="Brugerolle De Fraissinette N."/>
            <person name="Rezende De Castro R."/>
            <person name="Schneider M.P."/>
            <person name="Vasconcelos V."/>
            <person name="Leao P.N."/>
        </authorList>
    </citation>
    <scope>NUCLEOTIDE SEQUENCE</scope>
    <source>
        <strain evidence="1">LEGE 06105</strain>
    </source>
</reference>
<dbReference type="RefSeq" id="WP_193919485.1">
    <property type="nucleotide sequence ID" value="NZ_JADEWL010000023.1"/>
</dbReference>
<name>A0A8J7FEV7_9CYAN</name>
<dbReference type="Proteomes" id="UP000620559">
    <property type="component" value="Unassembled WGS sequence"/>
</dbReference>
<gene>
    <name evidence="1" type="ORF">IQ247_10020</name>
</gene>
<dbReference type="EMBL" id="JADEWL010000023">
    <property type="protein sequence ID" value="MBE9213011.1"/>
    <property type="molecule type" value="Genomic_DNA"/>
</dbReference>